<evidence type="ECO:0000256" key="2">
    <source>
        <dbReference type="ARBA" id="ARBA00005653"/>
    </source>
</evidence>
<dbReference type="InterPro" id="IPR006769">
    <property type="entry name" value="MCU_C"/>
</dbReference>
<sequence>MAFCQKLAKRCLHSAKYNFHRQTPAVPHHSSAFPAKSSAADKPGLRKIFTDHHRIPFQRRSVSQSTIPIANAPLSQLPFPIGDELTERIRSSMWRERIQPSSLAPPLPSRSEVGSDEREGWSAGLRISRQYKMKLLKASRIEAVRARLREISKSCISYSEFAEICREAAGGTDGVAGEIVSALDNSGAVIILRDVVVLRPEQLARAIESVIPMQRRSDPLREELRDMEAKKLEIDGKAEMQVKRELWTGLVLVLLQTAGFMRLTFWELSWDVMEPICFFAASFYFIIGYGFFLRTSREPSFEGLFASRFACRQRRLMKAQSFDLPRFNQLRKALNGW</sequence>
<evidence type="ECO:0000256" key="1">
    <source>
        <dbReference type="ARBA" id="ARBA00004141"/>
    </source>
</evidence>
<proteinExistence type="inferred from homology"/>
<accession>A0A2I0A238</accession>
<dbReference type="PANTHER" id="PTHR13462:SF31">
    <property type="entry name" value="CALCIUM UNIPORTER PROTEIN 1, MITOCHONDRIAL"/>
    <property type="match status" value="1"/>
</dbReference>
<evidence type="ECO:0000256" key="9">
    <source>
        <dbReference type="ARBA" id="ARBA00023136"/>
    </source>
</evidence>
<evidence type="ECO:0000313" key="13">
    <source>
        <dbReference type="Proteomes" id="UP000236161"/>
    </source>
</evidence>
<evidence type="ECO:0000256" key="6">
    <source>
        <dbReference type="ARBA" id="ARBA00022837"/>
    </source>
</evidence>
<keyword evidence="6" id="KW-0106">Calcium</keyword>
<dbReference type="EMBL" id="KZ452037">
    <property type="protein sequence ID" value="PKA49609.1"/>
    <property type="molecule type" value="Genomic_DNA"/>
</dbReference>
<dbReference type="GO" id="GO:0015292">
    <property type="term" value="F:uniporter activity"/>
    <property type="evidence" value="ECO:0007669"/>
    <property type="project" value="TreeGrafter"/>
</dbReference>
<comment type="subcellular location">
    <subcellularLocation>
        <location evidence="1">Membrane</location>
        <topology evidence="1">Multi-pass membrane protein</topology>
    </subcellularLocation>
</comment>
<dbReference type="GO" id="GO:0036444">
    <property type="term" value="P:calcium import into the mitochondrion"/>
    <property type="evidence" value="ECO:0007669"/>
    <property type="project" value="TreeGrafter"/>
</dbReference>
<evidence type="ECO:0000313" key="12">
    <source>
        <dbReference type="EMBL" id="PKA49609.1"/>
    </source>
</evidence>
<keyword evidence="9 10" id="KW-0472">Membrane</keyword>
<keyword evidence="5 10" id="KW-0812">Transmembrane</keyword>
<keyword evidence="8" id="KW-0406">Ion transport</keyword>
<dbReference type="InterPro" id="IPR039055">
    <property type="entry name" value="MCU_fam"/>
</dbReference>
<evidence type="ECO:0000256" key="3">
    <source>
        <dbReference type="ARBA" id="ARBA00022448"/>
    </source>
</evidence>
<keyword evidence="13" id="KW-1185">Reference proteome</keyword>
<dbReference type="OrthoDB" id="278338at2759"/>
<evidence type="ECO:0000256" key="10">
    <source>
        <dbReference type="SAM" id="Phobius"/>
    </source>
</evidence>
<dbReference type="GO" id="GO:1990246">
    <property type="term" value="C:uniplex complex"/>
    <property type="evidence" value="ECO:0007669"/>
    <property type="project" value="TreeGrafter"/>
</dbReference>
<feature type="transmembrane region" description="Helical" evidence="10">
    <location>
        <begin position="272"/>
        <end position="292"/>
    </location>
</feature>
<dbReference type="GO" id="GO:0051560">
    <property type="term" value="P:mitochondrial calcium ion homeostasis"/>
    <property type="evidence" value="ECO:0007669"/>
    <property type="project" value="InterPro"/>
</dbReference>
<evidence type="ECO:0000256" key="8">
    <source>
        <dbReference type="ARBA" id="ARBA00023065"/>
    </source>
</evidence>
<organism evidence="12 13">
    <name type="scientific">Apostasia shenzhenica</name>
    <dbReference type="NCBI Taxonomy" id="1088818"/>
    <lineage>
        <taxon>Eukaryota</taxon>
        <taxon>Viridiplantae</taxon>
        <taxon>Streptophyta</taxon>
        <taxon>Embryophyta</taxon>
        <taxon>Tracheophyta</taxon>
        <taxon>Spermatophyta</taxon>
        <taxon>Magnoliopsida</taxon>
        <taxon>Liliopsida</taxon>
        <taxon>Asparagales</taxon>
        <taxon>Orchidaceae</taxon>
        <taxon>Apostasioideae</taxon>
        <taxon>Apostasia</taxon>
    </lineage>
</organism>
<comment type="similarity">
    <text evidence="2">Belongs to the MCU (TC 1.A.77) family.</text>
</comment>
<evidence type="ECO:0000256" key="7">
    <source>
        <dbReference type="ARBA" id="ARBA00022989"/>
    </source>
</evidence>
<gene>
    <name evidence="12" type="ORF">AXF42_Ash004150</name>
</gene>
<dbReference type="GO" id="GO:0005262">
    <property type="term" value="F:calcium channel activity"/>
    <property type="evidence" value="ECO:0007669"/>
    <property type="project" value="TreeGrafter"/>
</dbReference>
<dbReference type="STRING" id="1088818.A0A2I0A238"/>
<name>A0A2I0A238_9ASPA</name>
<evidence type="ECO:0000256" key="4">
    <source>
        <dbReference type="ARBA" id="ARBA00022568"/>
    </source>
</evidence>
<dbReference type="AlphaFoldDB" id="A0A2I0A238"/>
<keyword evidence="7 10" id="KW-1133">Transmembrane helix</keyword>
<dbReference type="Proteomes" id="UP000236161">
    <property type="component" value="Unassembled WGS sequence"/>
</dbReference>
<feature type="domain" description="Calcium uniporter protein C-terminal" evidence="11">
    <location>
        <begin position="178"/>
        <end position="330"/>
    </location>
</feature>
<evidence type="ECO:0000259" key="11">
    <source>
        <dbReference type="Pfam" id="PF04678"/>
    </source>
</evidence>
<feature type="transmembrane region" description="Helical" evidence="10">
    <location>
        <begin position="246"/>
        <end position="266"/>
    </location>
</feature>
<keyword evidence="4" id="KW-0109">Calcium transport</keyword>
<reference evidence="12 13" key="1">
    <citation type="journal article" date="2017" name="Nature">
        <title>The Apostasia genome and the evolution of orchids.</title>
        <authorList>
            <person name="Zhang G.Q."/>
            <person name="Liu K.W."/>
            <person name="Li Z."/>
            <person name="Lohaus R."/>
            <person name="Hsiao Y.Y."/>
            <person name="Niu S.C."/>
            <person name="Wang J.Y."/>
            <person name="Lin Y.C."/>
            <person name="Xu Q."/>
            <person name="Chen L.J."/>
            <person name="Yoshida K."/>
            <person name="Fujiwara S."/>
            <person name="Wang Z.W."/>
            <person name="Zhang Y.Q."/>
            <person name="Mitsuda N."/>
            <person name="Wang M."/>
            <person name="Liu G.H."/>
            <person name="Pecoraro L."/>
            <person name="Huang H.X."/>
            <person name="Xiao X.J."/>
            <person name="Lin M."/>
            <person name="Wu X.Y."/>
            <person name="Wu W.L."/>
            <person name="Chen Y.Y."/>
            <person name="Chang S.B."/>
            <person name="Sakamoto S."/>
            <person name="Ohme-Takagi M."/>
            <person name="Yagi M."/>
            <person name="Zeng S.J."/>
            <person name="Shen C.Y."/>
            <person name="Yeh C.M."/>
            <person name="Luo Y.B."/>
            <person name="Tsai W.C."/>
            <person name="Van de Peer Y."/>
            <person name="Liu Z.J."/>
        </authorList>
    </citation>
    <scope>NUCLEOTIDE SEQUENCE [LARGE SCALE GENOMIC DNA]</scope>
    <source>
        <strain evidence="13">cv. Shenzhen</strain>
        <tissue evidence="12">Stem</tissue>
    </source>
</reference>
<protein>
    <recommendedName>
        <fullName evidence="11">Calcium uniporter protein C-terminal domain-containing protein</fullName>
    </recommendedName>
</protein>
<keyword evidence="3" id="KW-0813">Transport</keyword>
<dbReference type="PANTHER" id="PTHR13462">
    <property type="entry name" value="CALCIUM UNIPORTER PROTEIN, MITOCHONDRIAL"/>
    <property type="match status" value="1"/>
</dbReference>
<dbReference type="Pfam" id="PF04678">
    <property type="entry name" value="MCU"/>
    <property type="match status" value="1"/>
</dbReference>
<evidence type="ECO:0000256" key="5">
    <source>
        <dbReference type="ARBA" id="ARBA00022692"/>
    </source>
</evidence>